<evidence type="ECO:0000256" key="1">
    <source>
        <dbReference type="PROSITE-ProRule" id="PRU00201"/>
    </source>
</evidence>
<dbReference type="GO" id="GO:0000785">
    <property type="term" value="C:chromatin"/>
    <property type="evidence" value="ECO:0007669"/>
    <property type="project" value="TreeGrafter"/>
</dbReference>
<proteinExistence type="predicted"/>
<dbReference type="PANTHER" id="PTHR11267:SF59">
    <property type="entry name" value="T-BOX PROTEIN 11-RELATED"/>
    <property type="match status" value="1"/>
</dbReference>
<comment type="subcellular location">
    <subcellularLocation>
        <location evidence="1">Nucleus</location>
    </subcellularLocation>
</comment>
<dbReference type="InterPro" id="IPR001699">
    <property type="entry name" value="TF_T-box"/>
</dbReference>
<organism evidence="3">
    <name type="scientific">Caenorhabditis remanei</name>
    <name type="common">Caenorhabditis vulgaris</name>
    <dbReference type="NCBI Taxonomy" id="31234"/>
    <lineage>
        <taxon>Eukaryota</taxon>
        <taxon>Metazoa</taxon>
        <taxon>Ecdysozoa</taxon>
        <taxon>Nematoda</taxon>
        <taxon>Chromadorea</taxon>
        <taxon>Rhabditida</taxon>
        <taxon>Rhabditina</taxon>
        <taxon>Rhabditomorpha</taxon>
        <taxon>Rhabditoidea</taxon>
        <taxon>Rhabditidae</taxon>
        <taxon>Peloderinae</taxon>
        <taxon>Caenorhabditis</taxon>
    </lineage>
</organism>
<dbReference type="PANTHER" id="PTHR11267">
    <property type="entry name" value="T-BOX PROTEIN-RELATED"/>
    <property type="match status" value="1"/>
</dbReference>
<name>E3NLD7_CAERE</name>
<accession>E3NLD7</accession>
<dbReference type="AlphaFoldDB" id="E3NLD7"/>
<dbReference type="eggNOG" id="KOG3585">
    <property type="taxonomic scope" value="Eukaryota"/>
</dbReference>
<dbReference type="EMBL" id="DS268887">
    <property type="protein sequence ID" value="EFP04518.1"/>
    <property type="molecule type" value="Genomic_DNA"/>
</dbReference>
<dbReference type="Pfam" id="PF00907">
    <property type="entry name" value="T-box"/>
    <property type="match status" value="1"/>
</dbReference>
<dbReference type="OrthoDB" id="7442607at2759"/>
<comment type="caution">
    <text evidence="1">Lacks conserved residue(s) required for the propagation of feature annotation.</text>
</comment>
<dbReference type="GO" id="GO:0000981">
    <property type="term" value="F:DNA-binding transcription factor activity, RNA polymerase II-specific"/>
    <property type="evidence" value="ECO:0007669"/>
    <property type="project" value="TreeGrafter"/>
</dbReference>
<protein>
    <submittedName>
        <fullName evidence="2">Uncharacterized protein</fullName>
    </submittedName>
</protein>
<dbReference type="PROSITE" id="PS50252">
    <property type="entry name" value="TBOX_3"/>
    <property type="match status" value="1"/>
</dbReference>
<keyword evidence="3" id="KW-1185">Reference proteome</keyword>
<dbReference type="PRINTS" id="PR00937">
    <property type="entry name" value="TBOX"/>
</dbReference>
<dbReference type="STRING" id="31234.E3NLD7"/>
<sequence>MSTDTPIVVSMTSEALWKKCYELENEEIVAKSGRKIFPELKYSIAGLDPDRLYSMTVHFERTDNHMLKWNKKRYIKYKEVPSTVSREDSRGYKSREHLGSFWMKNDVDATDVLITNDKTIENKQRNYVSFENPLYRFHCNPIFKIFLNPNHRYMPVLTVHEGNDVVYVAKLDYTKFIAVCRYHKDAIREIKQNQRSRRNRFRNIIYGNPPPSSTNRPQHVTFNELPRPQPIFQLRPQILNINTIMALLHIPIVPLTNLPNHILLNPVILTLSQMIRVSPMNLKANHILQNFSLFKTLISYQASIDMLVSNFLSLPPPTAILSPAAFLSDNSVPIQISTDSAAVNRDDDVDVDVIN</sequence>
<dbReference type="SUPFAM" id="SSF49417">
    <property type="entry name" value="p53-like transcription factors"/>
    <property type="match status" value="1"/>
</dbReference>
<keyword evidence="1" id="KW-0539">Nucleus</keyword>
<dbReference type="GO" id="GO:0000978">
    <property type="term" value="F:RNA polymerase II cis-regulatory region sequence-specific DNA binding"/>
    <property type="evidence" value="ECO:0007669"/>
    <property type="project" value="InterPro"/>
</dbReference>
<dbReference type="InterPro" id="IPR046360">
    <property type="entry name" value="T-box_DNA-bd"/>
</dbReference>
<dbReference type="InterPro" id="IPR008967">
    <property type="entry name" value="p53-like_TF_DNA-bd_sf"/>
</dbReference>
<evidence type="ECO:0000313" key="3">
    <source>
        <dbReference type="Proteomes" id="UP000008281"/>
    </source>
</evidence>
<dbReference type="Proteomes" id="UP000008281">
    <property type="component" value="Unassembled WGS sequence"/>
</dbReference>
<dbReference type="HOGENOM" id="CLU_781298_0_0_1"/>
<reference evidence="2" key="1">
    <citation type="submission" date="2007-07" db="EMBL/GenBank/DDBJ databases">
        <title>PCAP assembly of the Caenorhabditis remanei genome.</title>
        <authorList>
            <consortium name="The Caenorhabditis remanei Sequencing Consortium"/>
            <person name="Wilson R.K."/>
        </authorList>
    </citation>
    <scope>NUCLEOTIDE SEQUENCE [LARGE SCALE GENOMIC DNA]</scope>
    <source>
        <strain evidence="2">PB4641</strain>
    </source>
</reference>
<evidence type="ECO:0000313" key="2">
    <source>
        <dbReference type="EMBL" id="EFP04518.1"/>
    </source>
</evidence>
<dbReference type="GO" id="GO:0005634">
    <property type="term" value="C:nucleus"/>
    <property type="evidence" value="ECO:0007669"/>
    <property type="project" value="UniProtKB-SubCell"/>
</dbReference>
<gene>
    <name evidence="2" type="ORF">CRE_01428</name>
</gene>
<dbReference type="InterPro" id="IPR036960">
    <property type="entry name" value="T-box_sf"/>
</dbReference>
<dbReference type="GO" id="GO:0045893">
    <property type="term" value="P:positive regulation of DNA-templated transcription"/>
    <property type="evidence" value="ECO:0007669"/>
    <property type="project" value="InterPro"/>
</dbReference>
<dbReference type="GO" id="GO:0001708">
    <property type="term" value="P:cell fate specification"/>
    <property type="evidence" value="ECO:0007669"/>
    <property type="project" value="TreeGrafter"/>
</dbReference>
<dbReference type="Gene3D" id="2.60.40.820">
    <property type="entry name" value="Transcription factor, T-box"/>
    <property type="match status" value="1"/>
</dbReference>
<dbReference type="SMART" id="SM00425">
    <property type="entry name" value="TBOX"/>
    <property type="match status" value="1"/>
</dbReference>
<keyword evidence="1" id="KW-0238">DNA-binding</keyword>
<dbReference type="CDD" id="cd00182">
    <property type="entry name" value="T-box"/>
    <property type="match status" value="1"/>
</dbReference>